<sequence length="309" mass="35126">MKETNNVMIFSNEGFDKQIKGYLQEEGGFSSRLLRFVKKEGALYINGKQMRLDQVFRSGEVLEVRMPEEAVDVEGEDKPLDVLYEDLDILVVSKEPNMVTHPTKGHPDNNLANRVAHHFMKSGIAAKIRFVNRLDRDTTGVVVIAKSKFAHQHIQNQMQDKKVEKVYYALVERSVQPSNGVVDLPIGRPSDDSIIRTVMETGKSSTTHYETLYGDSKATLLRLYLETGRTHQIRVHMKAVGHPLIGDTLYNPEGTTFGMDRQALHGGEIRLIQPRTGKRLVIRAPLPEDMKVCMDRMGWPDLMETRRIL</sequence>
<dbReference type="GO" id="GO:0000455">
    <property type="term" value="P:enzyme-directed rRNA pseudouridine synthesis"/>
    <property type="evidence" value="ECO:0007669"/>
    <property type="project" value="TreeGrafter"/>
</dbReference>
<evidence type="ECO:0000256" key="2">
    <source>
        <dbReference type="ARBA" id="ARBA00010876"/>
    </source>
</evidence>
<dbReference type="GO" id="GO:0003723">
    <property type="term" value="F:RNA binding"/>
    <property type="evidence" value="ECO:0007669"/>
    <property type="project" value="InterPro"/>
</dbReference>
<comment type="similarity">
    <text evidence="2 4">Belongs to the pseudouridine synthase RluA family.</text>
</comment>
<evidence type="ECO:0000256" key="4">
    <source>
        <dbReference type="RuleBase" id="RU362028"/>
    </source>
</evidence>
<dbReference type="PANTHER" id="PTHR21600">
    <property type="entry name" value="MITOCHONDRIAL RNA PSEUDOURIDINE SYNTHASE"/>
    <property type="match status" value="1"/>
</dbReference>
<keyword evidence="4" id="KW-0413">Isomerase</keyword>
<dbReference type="CDD" id="cd02869">
    <property type="entry name" value="PseudoU_synth_RluA_like"/>
    <property type="match status" value="1"/>
</dbReference>
<evidence type="ECO:0000259" key="5">
    <source>
        <dbReference type="Pfam" id="PF00849"/>
    </source>
</evidence>
<dbReference type="GO" id="GO:0140098">
    <property type="term" value="F:catalytic activity, acting on RNA"/>
    <property type="evidence" value="ECO:0007669"/>
    <property type="project" value="UniProtKB-ARBA"/>
</dbReference>
<comment type="function">
    <text evidence="4">Responsible for synthesis of pseudouridine from uracil.</text>
</comment>
<dbReference type="PROSITE" id="PS01129">
    <property type="entry name" value="PSI_RLU"/>
    <property type="match status" value="1"/>
</dbReference>
<reference evidence="6" key="1">
    <citation type="submission" date="2021-03" db="EMBL/GenBank/DDBJ databases">
        <title>Alkalibacter marinus sp. nov., isolated from tidal flat sediment.</title>
        <authorList>
            <person name="Namirimu T."/>
            <person name="Yang J.-A."/>
            <person name="Yang S.-H."/>
            <person name="Kim Y.-J."/>
            <person name="Kwon K.K."/>
        </authorList>
    </citation>
    <scope>NUCLEOTIDE SEQUENCE</scope>
    <source>
        <strain evidence="6">ES005</strain>
    </source>
</reference>
<proteinExistence type="inferred from homology"/>
<dbReference type="EMBL" id="CP071444">
    <property type="protein sequence ID" value="QSX08342.1"/>
    <property type="molecule type" value="Genomic_DNA"/>
</dbReference>
<evidence type="ECO:0000256" key="3">
    <source>
        <dbReference type="PIRSR" id="PIRSR606225-1"/>
    </source>
</evidence>
<feature type="active site" evidence="3">
    <location>
        <position position="135"/>
    </location>
</feature>
<protein>
    <recommendedName>
        <fullName evidence="4">Pseudouridine synthase</fullName>
        <ecNumber evidence="4">5.4.99.-</ecNumber>
    </recommendedName>
</protein>
<dbReference type="InterPro" id="IPR020103">
    <property type="entry name" value="PsdUridine_synth_cat_dom_sf"/>
</dbReference>
<dbReference type="KEGG" id="alka:J0B03_11215"/>
<feature type="domain" description="Pseudouridine synthase RsuA/RluA-like" evidence="5">
    <location>
        <begin position="88"/>
        <end position="238"/>
    </location>
</feature>
<accession>A0A974XEG0</accession>
<comment type="catalytic activity">
    <reaction evidence="1 4">
        <text>a uridine in RNA = a pseudouridine in RNA</text>
        <dbReference type="Rhea" id="RHEA:48348"/>
        <dbReference type="Rhea" id="RHEA-COMP:12068"/>
        <dbReference type="Rhea" id="RHEA-COMP:12069"/>
        <dbReference type="ChEBI" id="CHEBI:65314"/>
        <dbReference type="ChEBI" id="CHEBI:65315"/>
    </reaction>
</comment>
<keyword evidence="7" id="KW-1185">Reference proteome</keyword>
<dbReference type="NCBIfam" id="TIGR00005">
    <property type="entry name" value="rluA_subfam"/>
    <property type="match status" value="1"/>
</dbReference>
<evidence type="ECO:0000256" key="1">
    <source>
        <dbReference type="ARBA" id="ARBA00000073"/>
    </source>
</evidence>
<evidence type="ECO:0000313" key="7">
    <source>
        <dbReference type="Proteomes" id="UP000663499"/>
    </source>
</evidence>
<gene>
    <name evidence="6" type="ORF">J0B03_11215</name>
</gene>
<name>A0A974XEG0_9FIRM</name>
<dbReference type="Pfam" id="PF00849">
    <property type="entry name" value="PseudoU_synth_2"/>
    <property type="match status" value="1"/>
</dbReference>
<dbReference type="InterPro" id="IPR050188">
    <property type="entry name" value="RluA_PseudoU_synthase"/>
</dbReference>
<dbReference type="GO" id="GO:0009982">
    <property type="term" value="F:pseudouridine synthase activity"/>
    <property type="evidence" value="ECO:0007669"/>
    <property type="project" value="InterPro"/>
</dbReference>
<dbReference type="AlphaFoldDB" id="A0A974XEG0"/>
<evidence type="ECO:0000313" key="6">
    <source>
        <dbReference type="EMBL" id="QSX08342.1"/>
    </source>
</evidence>
<dbReference type="InterPro" id="IPR006225">
    <property type="entry name" value="PsdUridine_synth_RluC/D"/>
</dbReference>
<dbReference type="InterPro" id="IPR006224">
    <property type="entry name" value="PsdUridine_synth_RluA-like_CS"/>
</dbReference>
<dbReference type="EC" id="5.4.99.-" evidence="4"/>
<dbReference type="InterPro" id="IPR006145">
    <property type="entry name" value="PsdUridine_synth_RsuA/RluA"/>
</dbReference>
<dbReference type="RefSeq" id="WP_207299684.1">
    <property type="nucleotide sequence ID" value="NZ_CP071444.1"/>
</dbReference>
<dbReference type="Gene3D" id="3.30.2350.10">
    <property type="entry name" value="Pseudouridine synthase"/>
    <property type="match status" value="1"/>
</dbReference>
<dbReference type="PANTHER" id="PTHR21600:SF71">
    <property type="entry name" value="PSEUDOURIDINE SYNTHASE"/>
    <property type="match status" value="1"/>
</dbReference>
<dbReference type="SUPFAM" id="SSF55120">
    <property type="entry name" value="Pseudouridine synthase"/>
    <property type="match status" value="1"/>
</dbReference>
<dbReference type="Proteomes" id="UP000663499">
    <property type="component" value="Chromosome"/>
</dbReference>
<organism evidence="6 7">
    <name type="scientific">Alkalibacter rhizosphaerae</name>
    <dbReference type="NCBI Taxonomy" id="2815577"/>
    <lineage>
        <taxon>Bacteria</taxon>
        <taxon>Bacillati</taxon>
        <taxon>Bacillota</taxon>
        <taxon>Clostridia</taxon>
        <taxon>Eubacteriales</taxon>
        <taxon>Eubacteriaceae</taxon>
        <taxon>Alkalibacter</taxon>
    </lineage>
</organism>